<proteinExistence type="predicted"/>
<dbReference type="Proteomes" id="UP000236291">
    <property type="component" value="Unassembled WGS sequence"/>
</dbReference>
<accession>A0A2K3KCB4</accession>
<dbReference type="EMBL" id="ASHM01160088">
    <property type="protein sequence ID" value="PNX63924.1"/>
    <property type="molecule type" value="Genomic_DNA"/>
</dbReference>
<feature type="non-terminal residue" evidence="2">
    <location>
        <position position="33"/>
    </location>
</feature>
<sequence length="33" mass="3716">MDRKDSKKVVAENFKSQRGKKRAEVPKAAVARS</sequence>
<name>A0A2K3KCB4_TRIPR</name>
<organism evidence="2 3">
    <name type="scientific">Trifolium pratense</name>
    <name type="common">Red clover</name>
    <dbReference type="NCBI Taxonomy" id="57577"/>
    <lineage>
        <taxon>Eukaryota</taxon>
        <taxon>Viridiplantae</taxon>
        <taxon>Streptophyta</taxon>
        <taxon>Embryophyta</taxon>
        <taxon>Tracheophyta</taxon>
        <taxon>Spermatophyta</taxon>
        <taxon>Magnoliopsida</taxon>
        <taxon>eudicotyledons</taxon>
        <taxon>Gunneridae</taxon>
        <taxon>Pentapetalae</taxon>
        <taxon>rosids</taxon>
        <taxon>fabids</taxon>
        <taxon>Fabales</taxon>
        <taxon>Fabaceae</taxon>
        <taxon>Papilionoideae</taxon>
        <taxon>50 kb inversion clade</taxon>
        <taxon>NPAAA clade</taxon>
        <taxon>Hologalegina</taxon>
        <taxon>IRL clade</taxon>
        <taxon>Trifolieae</taxon>
        <taxon>Trifolium</taxon>
    </lineage>
</organism>
<comment type="caution">
    <text evidence="2">The sequence shown here is derived from an EMBL/GenBank/DDBJ whole genome shotgun (WGS) entry which is preliminary data.</text>
</comment>
<evidence type="ECO:0000313" key="2">
    <source>
        <dbReference type="EMBL" id="PNX63924.1"/>
    </source>
</evidence>
<dbReference type="AlphaFoldDB" id="A0A2K3KCB4"/>
<gene>
    <name evidence="2" type="ORF">L195_g061863</name>
</gene>
<evidence type="ECO:0000256" key="1">
    <source>
        <dbReference type="SAM" id="MobiDB-lite"/>
    </source>
</evidence>
<reference evidence="2 3" key="1">
    <citation type="journal article" date="2014" name="Am. J. Bot.">
        <title>Genome assembly and annotation for red clover (Trifolium pratense; Fabaceae).</title>
        <authorList>
            <person name="Istvanek J."/>
            <person name="Jaros M."/>
            <person name="Krenek A."/>
            <person name="Repkova J."/>
        </authorList>
    </citation>
    <scope>NUCLEOTIDE SEQUENCE [LARGE SCALE GENOMIC DNA]</scope>
    <source>
        <strain evidence="3">cv. Tatra</strain>
        <tissue evidence="2">Young leaves</tissue>
    </source>
</reference>
<evidence type="ECO:0000313" key="3">
    <source>
        <dbReference type="Proteomes" id="UP000236291"/>
    </source>
</evidence>
<reference evidence="2 3" key="2">
    <citation type="journal article" date="2017" name="Front. Plant Sci.">
        <title>Gene Classification and Mining of Molecular Markers Useful in Red Clover (Trifolium pratense) Breeding.</title>
        <authorList>
            <person name="Istvanek J."/>
            <person name="Dluhosova J."/>
            <person name="Dluhos P."/>
            <person name="Patkova L."/>
            <person name="Nedelnik J."/>
            <person name="Repkova J."/>
        </authorList>
    </citation>
    <scope>NUCLEOTIDE SEQUENCE [LARGE SCALE GENOMIC DNA]</scope>
    <source>
        <strain evidence="3">cv. Tatra</strain>
        <tissue evidence="2">Young leaves</tissue>
    </source>
</reference>
<protein>
    <submittedName>
        <fullName evidence="2">Uncharacterized protein</fullName>
    </submittedName>
</protein>
<feature type="region of interest" description="Disordered" evidence="1">
    <location>
        <begin position="1"/>
        <end position="33"/>
    </location>
</feature>
<feature type="compositionally biased region" description="Basic and acidic residues" evidence="1">
    <location>
        <begin position="1"/>
        <end position="10"/>
    </location>
</feature>